<feature type="domain" description="DUF7791" evidence="4">
    <location>
        <begin position="532"/>
        <end position="631"/>
    </location>
</feature>
<accession>A0A6A5ZSK7</accession>
<evidence type="ECO:0000256" key="2">
    <source>
        <dbReference type="SAM" id="Coils"/>
    </source>
</evidence>
<name>A0A6A5ZSK7_9PLEO</name>
<gene>
    <name evidence="5" type="ORF">BDV96DRAFT_537854</name>
</gene>
<dbReference type="PANTHER" id="PTHR10039">
    <property type="entry name" value="AMELOGENIN"/>
    <property type="match status" value="1"/>
</dbReference>
<dbReference type="EMBL" id="ML977312">
    <property type="protein sequence ID" value="KAF2121231.1"/>
    <property type="molecule type" value="Genomic_DNA"/>
</dbReference>
<proteinExistence type="predicted"/>
<dbReference type="Gene3D" id="3.40.50.300">
    <property type="entry name" value="P-loop containing nucleotide triphosphate hydrolases"/>
    <property type="match status" value="1"/>
</dbReference>
<reference evidence="5" key="1">
    <citation type="journal article" date="2020" name="Stud. Mycol.">
        <title>101 Dothideomycetes genomes: a test case for predicting lifestyles and emergence of pathogens.</title>
        <authorList>
            <person name="Haridas S."/>
            <person name="Albert R."/>
            <person name="Binder M."/>
            <person name="Bloem J."/>
            <person name="Labutti K."/>
            <person name="Salamov A."/>
            <person name="Andreopoulos B."/>
            <person name="Baker S."/>
            <person name="Barry K."/>
            <person name="Bills G."/>
            <person name="Bluhm B."/>
            <person name="Cannon C."/>
            <person name="Castanera R."/>
            <person name="Culley D."/>
            <person name="Daum C."/>
            <person name="Ezra D."/>
            <person name="Gonzalez J."/>
            <person name="Henrissat B."/>
            <person name="Kuo A."/>
            <person name="Liang C."/>
            <person name="Lipzen A."/>
            <person name="Lutzoni F."/>
            <person name="Magnuson J."/>
            <person name="Mondo S."/>
            <person name="Nolan M."/>
            <person name="Ohm R."/>
            <person name="Pangilinan J."/>
            <person name="Park H.-J."/>
            <person name="Ramirez L."/>
            <person name="Alfaro M."/>
            <person name="Sun H."/>
            <person name="Tritt A."/>
            <person name="Yoshinaga Y."/>
            <person name="Zwiers L.-H."/>
            <person name="Turgeon B."/>
            <person name="Goodwin S."/>
            <person name="Spatafora J."/>
            <person name="Crous P."/>
            <person name="Grigoriev I."/>
        </authorList>
    </citation>
    <scope>NUCLEOTIDE SEQUENCE</scope>
    <source>
        <strain evidence="5">CBS 627.86</strain>
    </source>
</reference>
<dbReference type="Pfam" id="PF24883">
    <property type="entry name" value="NPHP3_N"/>
    <property type="match status" value="1"/>
</dbReference>
<keyword evidence="2" id="KW-0175">Coiled coil</keyword>
<dbReference type="Proteomes" id="UP000799770">
    <property type="component" value="Unassembled WGS sequence"/>
</dbReference>
<dbReference type="PANTHER" id="PTHR10039:SF5">
    <property type="entry name" value="NACHT DOMAIN-CONTAINING PROTEIN"/>
    <property type="match status" value="1"/>
</dbReference>
<sequence>MECLTALGLAANIIQFVEFGTRLLSEANEVYYSATGMTKENVETQEVADDLRKLADCLVIVQSDPSQGHALVASSEINRIAMLAKEVAAELIQLLDKVAIQEGSNKRWRSFRQALLNLRFKDKIDVLQKRLNTLRDQLSAHTLAYISGIQTSLVAEVKQLKIQCEDLNTNRKNGAQEMLHGLQDISDAMQKLTIPSLERIEVTLGQACRFLDTCDKERQILESLRFDTMRHRYHAITDAHRHTFEWLFRPPIDLSGEPSIQTHFSDWLTRGSGVYWVSGKPGSGKSTLMKYICDSPETSELLRHWAQTDKLVTASFYFWTAGTEMQRCQRGLLQQLLFEILRECPSFIPTVCSKRWSSSISDDWTLAELRRSIQMLEEVSLTTKICFFIDGLDEYDGDHMDLIQVLRNVAKNPKIKICISSRPWPCFEDAFGTDSNAKLYLHQLTYDDIARFAQDKLEEIPGFAILKQERQVYKDLVSDISRKAQGVFLWVYLCVRSLRGGLLNGDSLSLLRQRLDEIPSDLELFFDKLIESVDTIYRKQMAIAFEVAIRAPQPLKMIVYWYLDECADPTSSSPPAQEMLNIPLIEDRMSRRLSGCYKGLLEGTGPLGSQRVQFIHRTIHDYLQTRTVSRLFGLPESYACSKALGAILAYAHHSQGGGVRRFDSNDVGMFLVFAQWAQNEPGNFDWTLVEEMDQLVGKWYSMYSLRFLLEAVRFGFVAYLQHRHQQDGNFIRRFQEPLLRAAFETQLNLPHEVFGIQSNYDLLTWLLKSGADPNLKTDDGTLFLEYLKDYGVRARRSKVPWAYPQLETSLSILLRYGANFNDPFDDLRFLKALPRIGPSRDALEDITSVVDNKEGGIVHKRLHRELNVYDSFLENGLDPNRQAMHATLWEVWLWYIIAWQSDHGFLEDICVRAMRMFLSYGANPFQQVHFTSDRVSERHTWTVSLIVDHFFTQEARKELVPSLESAIRRWKERQFGESKPRKRRLTTHQTHCDYGQSSAKRIRRAGEMLVCMKGYDREGWVEW</sequence>
<organism evidence="5 6">
    <name type="scientific">Lophiotrema nucula</name>
    <dbReference type="NCBI Taxonomy" id="690887"/>
    <lineage>
        <taxon>Eukaryota</taxon>
        <taxon>Fungi</taxon>
        <taxon>Dikarya</taxon>
        <taxon>Ascomycota</taxon>
        <taxon>Pezizomycotina</taxon>
        <taxon>Dothideomycetes</taxon>
        <taxon>Pleosporomycetidae</taxon>
        <taxon>Pleosporales</taxon>
        <taxon>Lophiotremataceae</taxon>
        <taxon>Lophiotrema</taxon>
    </lineage>
</organism>
<dbReference type="InterPro" id="IPR056884">
    <property type="entry name" value="NPHP3-like_N"/>
</dbReference>
<keyword evidence="1" id="KW-0677">Repeat</keyword>
<dbReference type="Pfam" id="PF25053">
    <property type="entry name" value="DUF7791"/>
    <property type="match status" value="1"/>
</dbReference>
<dbReference type="SUPFAM" id="SSF52540">
    <property type="entry name" value="P-loop containing nucleoside triphosphate hydrolases"/>
    <property type="match status" value="1"/>
</dbReference>
<evidence type="ECO:0000256" key="1">
    <source>
        <dbReference type="ARBA" id="ARBA00022737"/>
    </source>
</evidence>
<dbReference type="InterPro" id="IPR056693">
    <property type="entry name" value="DUF7791"/>
</dbReference>
<evidence type="ECO:0000313" key="6">
    <source>
        <dbReference type="Proteomes" id="UP000799770"/>
    </source>
</evidence>
<dbReference type="OrthoDB" id="443402at2759"/>
<feature type="domain" description="Nephrocystin 3-like N-terminal" evidence="3">
    <location>
        <begin position="262"/>
        <end position="422"/>
    </location>
</feature>
<keyword evidence="6" id="KW-1185">Reference proteome</keyword>
<evidence type="ECO:0000259" key="3">
    <source>
        <dbReference type="Pfam" id="PF24883"/>
    </source>
</evidence>
<dbReference type="InterPro" id="IPR027417">
    <property type="entry name" value="P-loop_NTPase"/>
</dbReference>
<feature type="coiled-coil region" evidence="2">
    <location>
        <begin position="117"/>
        <end position="177"/>
    </location>
</feature>
<dbReference type="AlphaFoldDB" id="A0A6A5ZSK7"/>
<protein>
    <submittedName>
        <fullName evidence="5">Uncharacterized protein</fullName>
    </submittedName>
</protein>
<evidence type="ECO:0000313" key="5">
    <source>
        <dbReference type="EMBL" id="KAF2121231.1"/>
    </source>
</evidence>
<evidence type="ECO:0000259" key="4">
    <source>
        <dbReference type="Pfam" id="PF25053"/>
    </source>
</evidence>